<comment type="caution">
    <text evidence="1">The sequence shown here is derived from an EMBL/GenBank/DDBJ whole genome shotgun (WGS) entry which is preliminary data.</text>
</comment>
<organism evidence="1 2">
    <name type="scientific">Sphaerospermopsis reniformis</name>
    <dbReference type="NCBI Taxonomy" id="531300"/>
    <lineage>
        <taxon>Bacteria</taxon>
        <taxon>Bacillati</taxon>
        <taxon>Cyanobacteriota</taxon>
        <taxon>Cyanophyceae</taxon>
        <taxon>Nostocales</taxon>
        <taxon>Aphanizomenonaceae</taxon>
        <taxon>Sphaerospermopsis</taxon>
    </lineage>
</organism>
<accession>A0A480A388</accession>
<dbReference type="RefSeq" id="WP_137668216.1">
    <property type="nucleotide sequence ID" value="NZ_BJCE01000129.1"/>
</dbReference>
<dbReference type="AlphaFoldDB" id="A0A480A388"/>
<evidence type="ECO:0008006" key="3">
    <source>
        <dbReference type="Google" id="ProtNLM"/>
    </source>
</evidence>
<keyword evidence="2" id="KW-1185">Reference proteome</keyword>
<name>A0A480A388_9CYAN</name>
<dbReference type="SUPFAM" id="SSF81301">
    <property type="entry name" value="Nucleotidyltransferase"/>
    <property type="match status" value="1"/>
</dbReference>
<sequence>MKNLYTQIDSETKKFLTDFKSIIDSLEVPMLLIGAQARILIFDSQYKVQGRATKDWDVAVKLDNWDKYKLLITKMTTGNNPLFKITSVTHKFIHIETGLEVDVIPFGNISKPKQEINWPDGNQMSILGLEEAFANTEIIVIDNVEIRVADIDAFIALKLLAWNERKEKKDLKDIITVLLKSPNEEDEQRVYDEFIDEIIEGRFEVDEAAIIFIGRNIQSKFKIETFNKVKEIVSTILEFQDKYISECVPKTPDVQEWDENFDKIVKRFEALQYGFTNFSE</sequence>
<evidence type="ECO:0000313" key="1">
    <source>
        <dbReference type="EMBL" id="GCL38276.1"/>
    </source>
</evidence>
<proteinExistence type="predicted"/>
<dbReference type="InterPro" id="IPR043519">
    <property type="entry name" value="NT_sf"/>
</dbReference>
<reference evidence="2" key="1">
    <citation type="submission" date="2019-02" db="EMBL/GenBank/DDBJ databases">
        <title>Draft genome sequence of Sphaerospermopsis reniformis NIES-1949.</title>
        <authorList>
            <person name="Yamaguchi H."/>
            <person name="Suzuki S."/>
            <person name="Kawachi M."/>
        </authorList>
    </citation>
    <scope>NUCLEOTIDE SEQUENCE [LARGE SCALE GENOMIC DNA]</scope>
    <source>
        <strain evidence="2">NIES-1949</strain>
    </source>
</reference>
<dbReference type="Proteomes" id="UP000300142">
    <property type="component" value="Unassembled WGS sequence"/>
</dbReference>
<dbReference type="EMBL" id="BJCE01000129">
    <property type="protein sequence ID" value="GCL38276.1"/>
    <property type="molecule type" value="Genomic_DNA"/>
</dbReference>
<protein>
    <recommendedName>
        <fullName evidence="3">Nucleotidyltransferase</fullName>
    </recommendedName>
</protein>
<evidence type="ECO:0000313" key="2">
    <source>
        <dbReference type="Proteomes" id="UP000300142"/>
    </source>
</evidence>
<gene>
    <name evidence="1" type="ORF">SR1949_33900</name>
</gene>